<evidence type="ECO:0000313" key="3">
    <source>
        <dbReference type="Proteomes" id="UP000011648"/>
    </source>
</evidence>
<comment type="caution">
    <text evidence="2">The sequence shown here is derived from an EMBL/GenBank/DDBJ whole genome shotgun (WGS) entry which is preliminary data.</text>
</comment>
<evidence type="ECO:0000313" key="2">
    <source>
        <dbReference type="EMBL" id="ELY87199.1"/>
    </source>
</evidence>
<protein>
    <submittedName>
        <fullName evidence="2">Uncharacterized protein</fullName>
    </submittedName>
</protein>
<gene>
    <name evidence="2" type="ORF">C484_17601</name>
</gene>
<proteinExistence type="predicted"/>
<name>L9ZLH2_9EURY</name>
<feature type="transmembrane region" description="Helical" evidence="1">
    <location>
        <begin position="12"/>
        <end position="32"/>
    </location>
</feature>
<dbReference type="AlphaFoldDB" id="L9ZLH2"/>
<accession>L9ZLH2</accession>
<reference evidence="2 3" key="1">
    <citation type="journal article" date="2014" name="PLoS Genet.">
        <title>Phylogenetically driven sequencing of extremely halophilic archaea reveals strategies for static and dynamic osmo-response.</title>
        <authorList>
            <person name="Becker E.A."/>
            <person name="Seitzer P.M."/>
            <person name="Tritt A."/>
            <person name="Larsen D."/>
            <person name="Krusor M."/>
            <person name="Yao A.I."/>
            <person name="Wu D."/>
            <person name="Madern D."/>
            <person name="Eisen J.A."/>
            <person name="Darling A.E."/>
            <person name="Facciotti M.T."/>
        </authorList>
    </citation>
    <scope>NUCLEOTIDE SEQUENCE [LARGE SCALE GENOMIC DNA]</scope>
    <source>
        <strain evidence="2 3">DSM 12281</strain>
    </source>
</reference>
<keyword evidence="1" id="KW-0812">Transmembrane</keyword>
<keyword evidence="3" id="KW-1185">Reference proteome</keyword>
<dbReference type="Proteomes" id="UP000011648">
    <property type="component" value="Unassembled WGS sequence"/>
</dbReference>
<feature type="transmembrane region" description="Helical" evidence="1">
    <location>
        <begin position="44"/>
        <end position="66"/>
    </location>
</feature>
<keyword evidence="1" id="KW-0472">Membrane</keyword>
<evidence type="ECO:0000256" key="1">
    <source>
        <dbReference type="SAM" id="Phobius"/>
    </source>
</evidence>
<keyword evidence="1" id="KW-1133">Transmembrane helix</keyword>
<dbReference type="EMBL" id="AOIL01000055">
    <property type="protein sequence ID" value="ELY87199.1"/>
    <property type="molecule type" value="Genomic_DNA"/>
</dbReference>
<organism evidence="2 3">
    <name type="scientific">Natrialba taiwanensis DSM 12281</name>
    <dbReference type="NCBI Taxonomy" id="1230458"/>
    <lineage>
        <taxon>Archaea</taxon>
        <taxon>Methanobacteriati</taxon>
        <taxon>Methanobacteriota</taxon>
        <taxon>Stenosarchaea group</taxon>
        <taxon>Halobacteria</taxon>
        <taxon>Halobacteriales</taxon>
        <taxon>Natrialbaceae</taxon>
        <taxon>Natrialba</taxon>
    </lineage>
</organism>
<dbReference type="InterPro" id="IPR055693">
    <property type="entry name" value="DUF7269"/>
</dbReference>
<sequence>MKNPSSIIRGFFVIIGISTLCTALLVLFFPTVEEWAQWPWDGELLLVTFFTVVFTIACLLSPFILLNEPVRSNEENEPPETMPSVSPPGYEFEQILDRRWPASLPPARRQRIRSQLRETTIQTIVRTTDCTTASACEQIKRETWTDNSVATTFVRIENKSELKSSRLQSIIERVYFPRQVRQTVRAIQTFDEEAKNQQ</sequence>
<dbReference type="Pfam" id="PF23933">
    <property type="entry name" value="DUF7269"/>
    <property type="match status" value="1"/>
</dbReference>